<dbReference type="RefSeq" id="WP_039083579.1">
    <property type="nucleotide sequence ID" value="NZ_JPXS01000015.1"/>
</dbReference>
<accession>A0A0A2XLZ4</accession>
<protein>
    <submittedName>
        <fullName evidence="1">Side tail fiber protein</fullName>
    </submittedName>
</protein>
<proteinExistence type="predicted"/>
<evidence type="ECO:0000313" key="2">
    <source>
        <dbReference type="Proteomes" id="UP000030526"/>
    </source>
</evidence>
<sequence>MFKSIPASQIVSVNPAILSAGGNALSLNGVFISKNKNLPTAQAVEFPNASAVGDYFGLDSDEYKAAQIYFMGFDNSSIKPSNMIFMAYNEAAEGAFLLGASLKGMKLTALKKISGNLTISIDGTTANETNIDLSGATSFSDAAQSIKNALITTISDINVEFDTQLQSFKVISPKTGSTSEVSFATGDIADTLGLSEKAGAIISLGSDASTPMSVMEAVTKSTLNWGTFTTIFEPSIEDKLAFAQWSNAQNNRFMYVPWGFEAAATQNGNISCFGAQLKEAKYSGVCCPIYGGLDKAAFICGTTAAINFSERRGRITFAFKGQSGLKADVTDATIAKNLEGNGYNYYGAWATANDRFLFLYPGKMSGDWDYMDTYVNQIYLNSQLQLALINMLLINKAVPYNAEGIAMHRAACSDPINEALNFGSIQIGVTLSEQQKNAINNATGIDAAALVTAQGYALYIGEATAQARAMRSTYPMKLYYADGGSVHSINLSSVAVQ</sequence>
<name>A0A0A2XLZ4_9PAST</name>
<dbReference type="EMBL" id="JPXS01000015">
    <property type="protein sequence ID" value="KGQ33203.1"/>
    <property type="molecule type" value="Genomic_DNA"/>
</dbReference>
<dbReference type="InterPro" id="IPR021808">
    <property type="entry name" value="DUF3383"/>
</dbReference>
<gene>
    <name evidence="1" type="ORF">JP32_03090</name>
</gene>
<reference evidence="1 2" key="1">
    <citation type="submission" date="2014-08" db="EMBL/GenBank/DDBJ databases">
        <title>Chaperone-usher fimbriae in a diverse selection of Gallibacterium genomes.</title>
        <authorList>
            <person name="Kudirkiene E."/>
            <person name="Bager R.J."/>
            <person name="Johnson T.J."/>
            <person name="Bojesen A.M."/>
        </authorList>
    </citation>
    <scope>NUCLEOTIDE SEQUENCE [LARGE SCALE GENOMIC DNA]</scope>
    <source>
        <strain evidence="1 2">20558/3kl.</strain>
    </source>
</reference>
<organism evidence="1 2">
    <name type="scientific">Gallibacterium anatis</name>
    <dbReference type="NCBI Taxonomy" id="750"/>
    <lineage>
        <taxon>Bacteria</taxon>
        <taxon>Pseudomonadati</taxon>
        <taxon>Pseudomonadota</taxon>
        <taxon>Gammaproteobacteria</taxon>
        <taxon>Pasteurellales</taxon>
        <taxon>Pasteurellaceae</taxon>
        <taxon>Gallibacterium</taxon>
    </lineage>
</organism>
<dbReference type="AlphaFoldDB" id="A0A0A2XLZ4"/>
<comment type="caution">
    <text evidence="1">The sequence shown here is derived from an EMBL/GenBank/DDBJ whole genome shotgun (WGS) entry which is preliminary data.</text>
</comment>
<evidence type="ECO:0000313" key="1">
    <source>
        <dbReference type="EMBL" id="KGQ33203.1"/>
    </source>
</evidence>
<dbReference type="Pfam" id="PF11863">
    <property type="entry name" value="DUF3383"/>
    <property type="match status" value="1"/>
</dbReference>
<dbReference type="Proteomes" id="UP000030526">
    <property type="component" value="Unassembled WGS sequence"/>
</dbReference>